<protein>
    <submittedName>
        <fullName evidence="1">YhcH/YjgK/YiaL family protein</fullName>
    </submittedName>
</protein>
<dbReference type="Proteomes" id="UP000241771">
    <property type="component" value="Unassembled WGS sequence"/>
</dbReference>
<evidence type="ECO:0000313" key="1">
    <source>
        <dbReference type="EMBL" id="PSW22044.1"/>
    </source>
</evidence>
<proteinExistence type="predicted"/>
<dbReference type="EMBL" id="PYMA01000001">
    <property type="protein sequence ID" value="PSW22044.1"/>
    <property type="molecule type" value="Genomic_DNA"/>
</dbReference>
<dbReference type="OrthoDB" id="6196468at2"/>
<organism evidence="1 2">
    <name type="scientific">Photobacterium sanctipauli</name>
    <dbReference type="NCBI Taxonomy" id="1342794"/>
    <lineage>
        <taxon>Bacteria</taxon>
        <taxon>Pseudomonadati</taxon>
        <taxon>Pseudomonadota</taxon>
        <taxon>Gammaproteobacteria</taxon>
        <taxon>Vibrionales</taxon>
        <taxon>Vibrionaceae</taxon>
        <taxon>Photobacterium</taxon>
    </lineage>
</organism>
<accession>A0A2T3P0J1</accession>
<dbReference type="GO" id="GO:0005829">
    <property type="term" value="C:cytosol"/>
    <property type="evidence" value="ECO:0007669"/>
    <property type="project" value="TreeGrafter"/>
</dbReference>
<dbReference type="Pfam" id="PF04074">
    <property type="entry name" value="DUF386"/>
    <property type="match status" value="1"/>
</dbReference>
<dbReference type="PANTHER" id="PTHR34986">
    <property type="entry name" value="EVOLVED BETA-GALACTOSIDASE SUBUNIT BETA"/>
    <property type="match status" value="1"/>
</dbReference>
<name>A0A2T3P0J1_9GAMM</name>
<dbReference type="Gene3D" id="2.60.120.370">
    <property type="entry name" value="YhcH/YjgK/YiaL"/>
    <property type="match status" value="1"/>
</dbReference>
<sequence length="154" mass="17650">MIKGNLNSIDNHRYLDEKIIDIIKVVKKRLVENDDCGHYSIIGDKAFFFVVDDHTQLLAERRCEIHKRYIDVQILLAGHECFGYSLEPFLSISEDCLLEKDVAFSEDIVDEKFTCLQAGDFVVFDTLQPHRPLVAVDNPMPVKKAVVKIDKSLI</sequence>
<dbReference type="RefSeq" id="WP_036828711.1">
    <property type="nucleotide sequence ID" value="NZ_JGVO01001055.1"/>
</dbReference>
<dbReference type="NCBIfam" id="TIGR00022">
    <property type="entry name" value="YhcH/YjgK/YiaL family protein"/>
    <property type="match status" value="1"/>
</dbReference>
<comment type="caution">
    <text evidence="1">The sequence shown here is derived from an EMBL/GenBank/DDBJ whole genome shotgun (WGS) entry which is preliminary data.</text>
</comment>
<dbReference type="AlphaFoldDB" id="A0A2T3P0J1"/>
<evidence type="ECO:0000313" key="2">
    <source>
        <dbReference type="Proteomes" id="UP000241771"/>
    </source>
</evidence>
<dbReference type="GO" id="GO:0044010">
    <property type="term" value="P:single-species biofilm formation"/>
    <property type="evidence" value="ECO:0007669"/>
    <property type="project" value="TreeGrafter"/>
</dbReference>
<keyword evidence="2" id="KW-1185">Reference proteome</keyword>
<dbReference type="InterPro" id="IPR004375">
    <property type="entry name" value="NanQ/TabA/YiaL"/>
</dbReference>
<gene>
    <name evidence="1" type="ORF">C9I98_01920</name>
</gene>
<reference evidence="1 2" key="1">
    <citation type="submission" date="2018-01" db="EMBL/GenBank/DDBJ databases">
        <title>Whole genome sequencing of Histamine producing bacteria.</title>
        <authorList>
            <person name="Butler K."/>
        </authorList>
    </citation>
    <scope>NUCLEOTIDE SEQUENCE [LARGE SCALE GENOMIC DNA]</scope>
    <source>
        <strain evidence="1 2">DSM 100436</strain>
    </source>
</reference>
<dbReference type="SUPFAM" id="SSF51197">
    <property type="entry name" value="Clavaminate synthase-like"/>
    <property type="match status" value="1"/>
</dbReference>
<dbReference type="InterPro" id="IPR037012">
    <property type="entry name" value="NanQ/TabA/YiaL_sf"/>
</dbReference>
<dbReference type="PANTHER" id="PTHR34986:SF4">
    <property type="entry name" value="EVOLVED BETA-GALACTOSIDASE SUBUNIT BETA-RELATED"/>
    <property type="match status" value="1"/>
</dbReference>